<dbReference type="EMBL" id="CP046056">
    <property type="protein sequence ID" value="QQD23880.1"/>
    <property type="molecule type" value="Genomic_DNA"/>
</dbReference>
<proteinExistence type="predicted"/>
<dbReference type="InterPro" id="IPR003033">
    <property type="entry name" value="SCP2_sterol-bd_dom"/>
</dbReference>
<sequence length="162" mass="18666">MMAAALRQRVQHYLPQLPARVTRYTPAPVMELILTQALNHVLQPECRAGELEFLRRRIARVEITDLNFSFSLTFNGQRLQALLPAQPSEVMLRSDQYSLLQILHGDADPDTLFFRRKLLITGDTELGLYLKNMIDTVPLTQRIPAPLMRLLSHIYQSRQAEK</sequence>
<dbReference type="InterPro" id="IPR036527">
    <property type="entry name" value="SCP2_sterol-bd_dom_sf"/>
</dbReference>
<dbReference type="SUPFAM" id="SSF55718">
    <property type="entry name" value="SCP-like"/>
    <property type="match status" value="1"/>
</dbReference>
<organism evidence="2 3">
    <name type="scientific">Venatoribacter cucullus</name>
    <dbReference type="NCBI Taxonomy" id="2661630"/>
    <lineage>
        <taxon>Bacteria</taxon>
        <taxon>Pseudomonadati</taxon>
        <taxon>Pseudomonadota</taxon>
        <taxon>Gammaproteobacteria</taxon>
        <taxon>Oceanospirillales</taxon>
        <taxon>Oceanospirillaceae</taxon>
        <taxon>Venatoribacter</taxon>
    </lineage>
</organism>
<dbReference type="Pfam" id="PF02036">
    <property type="entry name" value="SCP2"/>
    <property type="match status" value="1"/>
</dbReference>
<gene>
    <name evidence="2" type="ORF">GJQ55_05025</name>
</gene>
<reference evidence="2 3" key="1">
    <citation type="submission" date="2019-11" db="EMBL/GenBank/DDBJ databases">
        <title>Venatorbacter sp. nov. a predator of Campylobacter and other Gram-negative bacteria.</title>
        <authorList>
            <person name="Saeedi A."/>
            <person name="Cummings N.J."/>
            <person name="Connerton I.F."/>
            <person name="Connerton P.L."/>
        </authorList>
    </citation>
    <scope>NUCLEOTIDE SEQUENCE [LARGE SCALE GENOMIC DNA]</scope>
    <source>
        <strain evidence="2">XL5</strain>
    </source>
</reference>
<evidence type="ECO:0000259" key="1">
    <source>
        <dbReference type="Pfam" id="PF02036"/>
    </source>
</evidence>
<accession>A0A9X7YMT0</accession>
<dbReference type="AlphaFoldDB" id="A0A9X7YMT0"/>
<dbReference type="KEGG" id="vcw:GJQ55_05025"/>
<keyword evidence="3" id="KW-1185">Reference proteome</keyword>
<dbReference type="Proteomes" id="UP000596074">
    <property type="component" value="Chromosome"/>
</dbReference>
<evidence type="ECO:0000313" key="3">
    <source>
        <dbReference type="Proteomes" id="UP000596074"/>
    </source>
</evidence>
<name>A0A9X7YMT0_9GAMM</name>
<protein>
    <submittedName>
        <fullName evidence="2">Sterol-binding protein</fullName>
    </submittedName>
</protein>
<feature type="domain" description="SCP2" evidence="1">
    <location>
        <begin position="41"/>
        <end position="134"/>
    </location>
</feature>
<dbReference type="RefSeq" id="WP_228346423.1">
    <property type="nucleotide sequence ID" value="NZ_CP046056.1"/>
</dbReference>
<evidence type="ECO:0000313" key="2">
    <source>
        <dbReference type="EMBL" id="QQD23880.1"/>
    </source>
</evidence>